<dbReference type="PANTHER" id="PTHR35175">
    <property type="entry name" value="DUF1289 DOMAIN-CONTAINING PROTEIN"/>
    <property type="match status" value="1"/>
</dbReference>
<dbReference type="AlphaFoldDB" id="A0A1I3CEB3"/>
<evidence type="ECO:0000313" key="2">
    <source>
        <dbReference type="Proteomes" id="UP000183635"/>
    </source>
</evidence>
<dbReference type="InterPro" id="IPR010710">
    <property type="entry name" value="DUF1289"/>
</dbReference>
<reference evidence="1 2" key="1">
    <citation type="submission" date="2016-10" db="EMBL/GenBank/DDBJ databases">
        <authorList>
            <person name="de Groot N.N."/>
        </authorList>
    </citation>
    <scope>NUCLEOTIDE SEQUENCE [LARGE SCALE GENOMIC DNA]</scope>
    <source>
        <strain evidence="1 2">DSM 8537</strain>
    </source>
</reference>
<dbReference type="EMBL" id="FOPU01000030">
    <property type="protein sequence ID" value="SFH72401.1"/>
    <property type="molecule type" value="Genomic_DNA"/>
</dbReference>
<gene>
    <name evidence="1" type="ORF">SAMN04488021_13011</name>
</gene>
<dbReference type="OrthoDB" id="9811423at2"/>
<proteinExistence type="predicted"/>
<accession>A0A1I3CEB3</accession>
<dbReference type="Proteomes" id="UP000183635">
    <property type="component" value="Unassembled WGS sequence"/>
</dbReference>
<dbReference type="STRING" id="34004.SAMN04488021_13011"/>
<protein>
    <recommendedName>
        <fullName evidence="3">DUF1289 domain-containing protein</fullName>
    </recommendedName>
</protein>
<evidence type="ECO:0000313" key="1">
    <source>
        <dbReference type="EMBL" id="SFH72401.1"/>
    </source>
</evidence>
<dbReference type="Pfam" id="PF06945">
    <property type="entry name" value="DUF1289"/>
    <property type="match status" value="1"/>
</dbReference>
<evidence type="ECO:0008006" key="3">
    <source>
        <dbReference type="Google" id="ProtNLM"/>
    </source>
</evidence>
<keyword evidence="2" id="KW-1185">Reference proteome</keyword>
<sequence length="66" mass="7006">MTVSTPCIKVCRIDPESRLCTGCWRSLDEIATWGGLSEADRLAVMASLPARKARFAASSGPSIPPA</sequence>
<dbReference type="PANTHER" id="PTHR35175:SF2">
    <property type="entry name" value="DUF1289 DOMAIN-CONTAINING PROTEIN"/>
    <property type="match status" value="1"/>
</dbReference>
<organism evidence="1 2">
    <name type="scientific">Paracoccus aminovorans</name>
    <dbReference type="NCBI Taxonomy" id="34004"/>
    <lineage>
        <taxon>Bacteria</taxon>
        <taxon>Pseudomonadati</taxon>
        <taxon>Pseudomonadota</taxon>
        <taxon>Alphaproteobacteria</taxon>
        <taxon>Rhodobacterales</taxon>
        <taxon>Paracoccaceae</taxon>
        <taxon>Paracoccus</taxon>
    </lineage>
</organism>
<dbReference type="RefSeq" id="WP_074969359.1">
    <property type="nucleotide sequence ID" value="NZ_CBCRYP010000028.1"/>
</dbReference>
<name>A0A1I3CEB3_9RHOB</name>